<gene>
    <name evidence="1" type="ORF">SMIM3I_01208</name>
</gene>
<organism evidence="1 2">
    <name type="scientific">Streptococcus mitis</name>
    <dbReference type="NCBI Taxonomy" id="28037"/>
    <lineage>
        <taxon>Bacteria</taxon>
        <taxon>Bacillati</taxon>
        <taxon>Bacillota</taxon>
        <taxon>Bacilli</taxon>
        <taxon>Lactobacillales</taxon>
        <taxon>Streptococcaceae</taxon>
        <taxon>Streptococcus</taxon>
        <taxon>Streptococcus mitis group</taxon>
    </lineage>
</organism>
<dbReference type="EMBL" id="LROU01000154">
    <property type="protein sequence ID" value="KYF32195.1"/>
    <property type="molecule type" value="Genomic_DNA"/>
</dbReference>
<dbReference type="GO" id="GO:0016740">
    <property type="term" value="F:transferase activity"/>
    <property type="evidence" value="ECO:0007669"/>
    <property type="project" value="UniProtKB-KW"/>
</dbReference>
<name>A0A150NFD6_STRMT</name>
<dbReference type="PATRIC" id="fig|28037.235.peg.2368"/>
<comment type="caution">
    <text evidence="1">The sequence shown here is derived from an EMBL/GenBank/DDBJ whole genome shotgun (WGS) entry which is preliminary data.</text>
</comment>
<proteinExistence type="predicted"/>
<evidence type="ECO:0000313" key="2">
    <source>
        <dbReference type="Proteomes" id="UP000075442"/>
    </source>
</evidence>
<reference evidence="1 2" key="1">
    <citation type="submission" date="2016-01" db="EMBL/GenBank/DDBJ databases">
        <title>Highly variable Streptococcus oralis 1 are common among viridans streptococci isolated from primates.</title>
        <authorList>
            <person name="Denapaite D."/>
            <person name="Rieger M."/>
            <person name="Koendgen S."/>
            <person name="Brueckner R."/>
            <person name="Ochigava I."/>
            <person name="Kappeler P."/>
            <person name="Maetz-Rensing K."/>
            <person name="Leendertz F."/>
        </authorList>
    </citation>
    <scope>NUCLEOTIDE SEQUENCE [LARGE SCALE GENOMIC DNA]</scope>
    <source>
        <strain evidence="1 2">M3-1</strain>
    </source>
</reference>
<dbReference type="AlphaFoldDB" id="A0A150NFD6"/>
<evidence type="ECO:0000313" key="1">
    <source>
        <dbReference type="EMBL" id="KYF32195.1"/>
    </source>
</evidence>
<protein>
    <submittedName>
        <fullName evidence="1">Histone acetyltransferase Gcn5</fullName>
    </submittedName>
</protein>
<dbReference type="Proteomes" id="UP000075442">
    <property type="component" value="Unassembled WGS sequence"/>
</dbReference>
<keyword evidence="1" id="KW-0808">Transferase</keyword>
<sequence>MYHETELATRKGNSSFFKIFLKKCGIINFS</sequence>
<accession>A0A150NFD6</accession>